<dbReference type="PANTHER" id="PTHR15239:SF6">
    <property type="entry name" value="RIBOSOME QUALITY CONTROL COMPLEX SUBUNIT NEMF"/>
    <property type="match status" value="1"/>
</dbReference>
<dbReference type="PANTHER" id="PTHR15239">
    <property type="entry name" value="NUCLEAR EXPORT MEDIATOR FACTOR NEMF"/>
    <property type="match status" value="1"/>
</dbReference>
<dbReference type="EMBL" id="FOEN01000001">
    <property type="protein sequence ID" value="SEP60667.1"/>
    <property type="molecule type" value="Genomic_DNA"/>
</dbReference>
<keyword evidence="2 5" id="KW-0699">rRNA-binding</keyword>
<keyword evidence="1 5" id="KW-0820">tRNA-binding</keyword>
<organism evidence="8 9">
    <name type="scientific">Ignavigranum ruoffiae</name>
    <dbReference type="NCBI Taxonomy" id="89093"/>
    <lineage>
        <taxon>Bacteria</taxon>
        <taxon>Bacillati</taxon>
        <taxon>Bacillota</taxon>
        <taxon>Bacilli</taxon>
        <taxon>Lactobacillales</taxon>
        <taxon>Aerococcaceae</taxon>
        <taxon>Ignavigranum</taxon>
    </lineage>
</organism>
<keyword evidence="4 5" id="KW-0648">Protein biosynthesis</keyword>
<dbReference type="Pfam" id="PF05833">
    <property type="entry name" value="NFACT_N"/>
    <property type="match status" value="1"/>
</dbReference>
<gene>
    <name evidence="5" type="primary">rqcH</name>
    <name evidence="8" type="ORF">SAMN04488558_101178</name>
</gene>
<evidence type="ECO:0000256" key="4">
    <source>
        <dbReference type="ARBA" id="ARBA00022917"/>
    </source>
</evidence>
<dbReference type="GO" id="GO:0019843">
    <property type="term" value="F:rRNA binding"/>
    <property type="evidence" value="ECO:0007669"/>
    <property type="project" value="UniProtKB-UniRule"/>
</dbReference>
<evidence type="ECO:0000256" key="6">
    <source>
        <dbReference type="SAM" id="MobiDB-lite"/>
    </source>
</evidence>
<dbReference type="GO" id="GO:0000049">
    <property type="term" value="F:tRNA binding"/>
    <property type="evidence" value="ECO:0007669"/>
    <property type="project" value="UniProtKB-UniRule"/>
</dbReference>
<comment type="similarity">
    <text evidence="5">Belongs to the NEMF family.</text>
</comment>
<reference evidence="8 9" key="1">
    <citation type="submission" date="2016-10" db="EMBL/GenBank/DDBJ databases">
        <authorList>
            <person name="de Groot N.N."/>
        </authorList>
    </citation>
    <scope>NUCLEOTIDE SEQUENCE [LARGE SCALE GENOMIC DNA]</scope>
    <source>
        <strain evidence="8 9">DSM 15695</strain>
    </source>
</reference>
<dbReference type="InterPro" id="IPR051608">
    <property type="entry name" value="RQC_Subunit_NEMF"/>
</dbReference>
<comment type="subunit">
    <text evidence="5">Associates with stalled 50S ribosomal subunits. Binds to RqcP.</text>
</comment>
<proteinExistence type="inferred from homology"/>
<protein>
    <recommendedName>
        <fullName evidence="5">Rqc2 homolog RqcH</fullName>
        <shortName evidence="5">RqcH</shortName>
    </recommendedName>
</protein>
<dbReference type="InterPro" id="IPR043682">
    <property type="entry name" value="RqcH_bacterial"/>
</dbReference>
<dbReference type="OrthoDB" id="9766163at2"/>
<dbReference type="GO" id="GO:1990112">
    <property type="term" value="C:RQC complex"/>
    <property type="evidence" value="ECO:0007669"/>
    <property type="project" value="TreeGrafter"/>
</dbReference>
<sequence>MSFDGFFTHVMVEELRQQLLKGRIHKIYQPFEQELHIQIRAQGKNSRLVASIHPVYYRLHLSQERPANPQKAPMFNMLLRKHIENSTILDIRQVDNDRIVIFELSGRDELGDRRPYQLIFELMGRHSNIVLVDSQKQVIIDCIKHVPASLNSYRSLQAGANYRFPPSQDQQENILAMSEDDLLTFALKHGETIKAGKANQVIQGLGREGKQQLSYWLQAQAFSPYRALQAFRQQVQDGQPTLYLDRTKPLYYLMALDYLEETGQGFDSLSSLVDRYYQHRVHHDRVQQLSGDILQTIKQVLNRNHKKLEKLNKDRQVAANAENYRIAGELLAAYAHDIHKGESSVSLPNYYQDNEPLEIALDVRKSAIENSQAYFKRYAKYRDSLKYIDRQKAITQAENAYLEGILLQVEQADLTDIEDIKDELIEQHYLRRKKSSIKKRAQTGSQPRHFKSSDGDDIYVGRNNRQNDELSLKKSNKQFWWLHSKDIPGAHVIIANSQPSSTSFQEAAAIAAYFSRAKDSANVPVDAVQVKHLRKPNGAKPGFVIYEGQTTYYATPESELVQQLEQMDQL</sequence>
<dbReference type="GO" id="GO:0043023">
    <property type="term" value="F:ribosomal large subunit binding"/>
    <property type="evidence" value="ECO:0007669"/>
    <property type="project" value="UniProtKB-UniRule"/>
</dbReference>
<keyword evidence="9" id="KW-1185">Reference proteome</keyword>
<dbReference type="AlphaFoldDB" id="A0A1H8Z8S2"/>
<dbReference type="Proteomes" id="UP000198833">
    <property type="component" value="Unassembled WGS sequence"/>
</dbReference>
<accession>A0A1H8Z8S2</accession>
<evidence type="ECO:0000256" key="5">
    <source>
        <dbReference type="HAMAP-Rule" id="MF_00844"/>
    </source>
</evidence>
<evidence type="ECO:0000256" key="2">
    <source>
        <dbReference type="ARBA" id="ARBA00022730"/>
    </source>
</evidence>
<evidence type="ECO:0000256" key="1">
    <source>
        <dbReference type="ARBA" id="ARBA00022555"/>
    </source>
</evidence>
<dbReference type="GO" id="GO:0072344">
    <property type="term" value="P:rescue of stalled ribosome"/>
    <property type="evidence" value="ECO:0007669"/>
    <property type="project" value="UniProtKB-UniRule"/>
</dbReference>
<name>A0A1H8Z8S2_9LACT</name>
<dbReference type="RefSeq" id="WP_092569824.1">
    <property type="nucleotide sequence ID" value="NZ_CALUDV010000027.1"/>
</dbReference>
<dbReference type="Pfam" id="PF18297">
    <property type="entry name" value="NFACT-R_2"/>
    <property type="match status" value="1"/>
</dbReference>
<evidence type="ECO:0000313" key="8">
    <source>
        <dbReference type="EMBL" id="SEP60667.1"/>
    </source>
</evidence>
<evidence type="ECO:0000313" key="9">
    <source>
        <dbReference type="Proteomes" id="UP000198833"/>
    </source>
</evidence>
<dbReference type="HAMAP" id="MF_00844_B">
    <property type="entry name" value="RqcH_B"/>
    <property type="match status" value="1"/>
</dbReference>
<dbReference type="STRING" id="89093.SAMN04488558_101178"/>
<dbReference type="Gene3D" id="3.40.970.40">
    <property type="entry name" value="fibrinogen binding protein from staphylococcus aureus domain like"/>
    <property type="match status" value="1"/>
</dbReference>
<dbReference type="Gene3D" id="2.30.310.10">
    <property type="entry name" value="ibrinogen binding protein from staphylococcus aureus domain"/>
    <property type="match status" value="1"/>
</dbReference>
<dbReference type="InterPro" id="IPR059101">
    <property type="entry name" value="NFACT-R_2"/>
</dbReference>
<feature type="region of interest" description="Disordered" evidence="6">
    <location>
        <begin position="435"/>
        <end position="462"/>
    </location>
</feature>
<dbReference type="FunFam" id="2.30.310.10:FF:000004">
    <property type="entry name" value="Fibronectin-binding protein A"/>
    <property type="match status" value="1"/>
</dbReference>
<evidence type="ECO:0000259" key="7">
    <source>
        <dbReference type="Pfam" id="PF18297"/>
    </source>
</evidence>
<comment type="function">
    <text evidence="5">Key component of the ribosome quality control system (RQC), a ribosome-associated complex that mediates the extraction of incompletely synthesized nascent chains from stalled ribosomes and their subsequent degradation. RqcH recruits Ala-charged tRNA, and with RqcP directs the elongation of stalled nascent chains on 50S ribosomal subunits, leading to non-templated C-terminal alanine extensions (Ala tail). The Ala tail promotes nascent chain degradation. May add between 1 and at least 8 Ala residues. Binds to stalled 50S ribosomal subunits.</text>
</comment>
<feature type="domain" description="NFACT protein RNA binding" evidence="7">
    <location>
        <begin position="448"/>
        <end position="530"/>
    </location>
</feature>
<evidence type="ECO:0000256" key="3">
    <source>
        <dbReference type="ARBA" id="ARBA00022884"/>
    </source>
</evidence>
<keyword evidence="3 5" id="KW-0694">RNA-binding</keyword>